<keyword evidence="3" id="KW-0808">Transferase</keyword>
<feature type="transmembrane region" description="Helical" evidence="1">
    <location>
        <begin position="142"/>
        <end position="161"/>
    </location>
</feature>
<feature type="transmembrane region" description="Helical" evidence="1">
    <location>
        <begin position="310"/>
        <end position="328"/>
    </location>
</feature>
<keyword evidence="4" id="KW-1185">Reference proteome</keyword>
<evidence type="ECO:0000313" key="4">
    <source>
        <dbReference type="Proteomes" id="UP000253918"/>
    </source>
</evidence>
<dbReference type="InterPro" id="IPR050623">
    <property type="entry name" value="Glucan_succinyl_AcylTrfase"/>
</dbReference>
<keyword evidence="1" id="KW-0812">Transmembrane</keyword>
<feature type="transmembrane region" description="Helical" evidence="1">
    <location>
        <begin position="52"/>
        <end position="73"/>
    </location>
</feature>
<evidence type="ECO:0000313" key="3">
    <source>
        <dbReference type="EMBL" id="RDE04516.1"/>
    </source>
</evidence>
<organism evidence="3 4">
    <name type="scientific">Sphingomonas aracearum</name>
    <dbReference type="NCBI Taxonomy" id="2283317"/>
    <lineage>
        <taxon>Bacteria</taxon>
        <taxon>Pseudomonadati</taxon>
        <taxon>Pseudomonadota</taxon>
        <taxon>Alphaproteobacteria</taxon>
        <taxon>Sphingomonadales</taxon>
        <taxon>Sphingomonadaceae</taxon>
        <taxon>Sphingomonas</taxon>
    </lineage>
</organism>
<dbReference type="Pfam" id="PF01757">
    <property type="entry name" value="Acyl_transf_3"/>
    <property type="match status" value="1"/>
</dbReference>
<feature type="transmembrane region" description="Helical" evidence="1">
    <location>
        <begin position="280"/>
        <end position="298"/>
    </location>
</feature>
<feature type="transmembrane region" description="Helical" evidence="1">
    <location>
        <begin position="340"/>
        <end position="358"/>
    </location>
</feature>
<dbReference type="AlphaFoldDB" id="A0A369VQ39"/>
<reference evidence="3 4" key="1">
    <citation type="submission" date="2018-07" db="EMBL/GenBank/DDBJ databases">
        <title>a novel species of Sphingomonas isolated from the rhizosphere soil of Araceae plant.</title>
        <authorList>
            <person name="Zhiyong W."/>
            <person name="Qinglan Z."/>
            <person name="Zhiwei F."/>
            <person name="Ding X."/>
            <person name="Gejiao W."/>
            <person name="Shixue Z."/>
        </authorList>
    </citation>
    <scope>NUCLEOTIDE SEQUENCE [LARGE SCALE GENOMIC DNA]</scope>
    <source>
        <strain evidence="3 4">WZY 27</strain>
    </source>
</reference>
<feature type="transmembrane region" description="Helical" evidence="1">
    <location>
        <begin position="12"/>
        <end position="32"/>
    </location>
</feature>
<dbReference type="PANTHER" id="PTHR36927">
    <property type="entry name" value="BLR4337 PROTEIN"/>
    <property type="match status" value="1"/>
</dbReference>
<dbReference type="Proteomes" id="UP000253918">
    <property type="component" value="Unassembled WGS sequence"/>
</dbReference>
<gene>
    <name evidence="3" type="ORF">DVW87_12970</name>
</gene>
<dbReference type="EMBL" id="QQNB01000003">
    <property type="protein sequence ID" value="RDE04516.1"/>
    <property type="molecule type" value="Genomic_DNA"/>
</dbReference>
<dbReference type="InterPro" id="IPR002656">
    <property type="entry name" value="Acyl_transf_3_dom"/>
</dbReference>
<proteinExistence type="predicted"/>
<keyword evidence="1" id="KW-0472">Membrane</keyword>
<feature type="transmembrane region" description="Helical" evidence="1">
    <location>
        <begin position="85"/>
        <end position="104"/>
    </location>
</feature>
<protein>
    <submittedName>
        <fullName evidence="3">Acyltransferase</fullName>
    </submittedName>
</protein>
<name>A0A369VQ39_9SPHN</name>
<dbReference type="RefSeq" id="WP_114688253.1">
    <property type="nucleotide sequence ID" value="NZ_QQNB01000003.1"/>
</dbReference>
<dbReference type="GO" id="GO:0016747">
    <property type="term" value="F:acyltransferase activity, transferring groups other than amino-acyl groups"/>
    <property type="evidence" value="ECO:0007669"/>
    <property type="project" value="InterPro"/>
</dbReference>
<feature type="domain" description="Acyltransferase 3" evidence="2">
    <location>
        <begin position="5"/>
        <end position="355"/>
    </location>
</feature>
<evidence type="ECO:0000256" key="1">
    <source>
        <dbReference type="SAM" id="Phobius"/>
    </source>
</evidence>
<accession>A0A369VQ39</accession>
<keyword evidence="3" id="KW-0012">Acyltransferase</keyword>
<evidence type="ECO:0000259" key="2">
    <source>
        <dbReference type="Pfam" id="PF01757"/>
    </source>
</evidence>
<sequence>MRRHYGMDWLRIGAFGLLILYHIGMVFVPWPFHVKTAQPFDAAKVPMVLTNAWRLTLLFVVSGYASRALFARSKSLSAFLRNRNLRLLLPLAFGVTVIVPPQSWVQLVTQAGYPHGFGYFWLHDFFRFGKVHGLALPAWNHLWFVGYLWLYTLALGLLLLLPQRERLQRAFDVAFGGWRAVILPIAWLLLTQVELFTRWGDTQDVIGDGIAHLAYFPAFLFGFGMAASFPVMRAIGHYWRPCAVVAALCIAFAMAVEIGWPGNALPPPPLSDLYQGLRYVETWAAIVALIGLAERYWNHDLPIRATLTEAIFPFYLVHQTIIVVTEYALRPLSLGPAAEFAVLVVATVLGCLAFYYGGRGIGWLRPLIGLRAAKRVVEARPATG</sequence>
<comment type="caution">
    <text evidence="3">The sequence shown here is derived from an EMBL/GenBank/DDBJ whole genome shotgun (WGS) entry which is preliminary data.</text>
</comment>
<keyword evidence="1" id="KW-1133">Transmembrane helix</keyword>
<dbReference type="OrthoDB" id="9809782at2"/>
<feature type="transmembrane region" description="Helical" evidence="1">
    <location>
        <begin position="238"/>
        <end position="260"/>
    </location>
</feature>
<dbReference type="PANTHER" id="PTHR36927:SF3">
    <property type="entry name" value="GLUCANS BIOSYNTHESIS PROTEIN C"/>
    <property type="match status" value="1"/>
</dbReference>
<feature type="transmembrane region" description="Helical" evidence="1">
    <location>
        <begin position="173"/>
        <end position="190"/>
    </location>
</feature>
<feature type="transmembrane region" description="Helical" evidence="1">
    <location>
        <begin position="210"/>
        <end position="231"/>
    </location>
</feature>